<dbReference type="PANTHER" id="PTHR46564">
    <property type="entry name" value="TRANSPOSASE"/>
    <property type="match status" value="1"/>
</dbReference>
<dbReference type="Gene3D" id="3.30.420.10">
    <property type="entry name" value="Ribonuclease H-like superfamily/Ribonuclease H"/>
    <property type="match status" value="1"/>
</dbReference>
<keyword evidence="3" id="KW-1185">Reference proteome</keyword>
<reference evidence="2" key="1">
    <citation type="journal article" date="2020" name="Microb. Genom.">
        <title>Genetic diversity of clinical and environmental Mucorales isolates obtained from an investigation of mucormycosis cases among solid organ transplant recipients.</title>
        <authorList>
            <person name="Nguyen M.H."/>
            <person name="Kaul D."/>
            <person name="Muto C."/>
            <person name="Cheng S.J."/>
            <person name="Richter R.A."/>
            <person name="Bruno V.M."/>
            <person name="Liu G."/>
            <person name="Beyhan S."/>
            <person name="Sundermann A.J."/>
            <person name="Mounaud S."/>
            <person name="Pasculle A.W."/>
            <person name="Nierman W.C."/>
            <person name="Driscoll E."/>
            <person name="Cumbie R."/>
            <person name="Clancy C.J."/>
            <person name="Dupont C.L."/>
        </authorList>
    </citation>
    <scope>NUCLEOTIDE SEQUENCE</scope>
    <source>
        <strain evidence="2">GL11</strain>
    </source>
</reference>
<evidence type="ECO:0000313" key="3">
    <source>
        <dbReference type="Proteomes" id="UP000716291"/>
    </source>
</evidence>
<feature type="domain" description="Tc1-like transposase DDE" evidence="1">
    <location>
        <begin position="1"/>
        <end position="59"/>
    </location>
</feature>
<dbReference type="Proteomes" id="UP000716291">
    <property type="component" value="Unassembled WGS sequence"/>
</dbReference>
<organism evidence="2 3">
    <name type="scientific">Rhizopus oryzae</name>
    <name type="common">Mucormycosis agent</name>
    <name type="synonym">Rhizopus arrhizus var. delemar</name>
    <dbReference type="NCBI Taxonomy" id="64495"/>
    <lineage>
        <taxon>Eukaryota</taxon>
        <taxon>Fungi</taxon>
        <taxon>Fungi incertae sedis</taxon>
        <taxon>Mucoromycota</taxon>
        <taxon>Mucoromycotina</taxon>
        <taxon>Mucoromycetes</taxon>
        <taxon>Mucorales</taxon>
        <taxon>Mucorineae</taxon>
        <taxon>Rhizopodaceae</taxon>
        <taxon>Rhizopus</taxon>
    </lineage>
</organism>
<dbReference type="EMBL" id="JAANQT010000391">
    <property type="protein sequence ID" value="KAG1311414.1"/>
    <property type="molecule type" value="Genomic_DNA"/>
</dbReference>
<dbReference type="InterPro" id="IPR038717">
    <property type="entry name" value="Tc1-like_DDE_dom"/>
</dbReference>
<evidence type="ECO:0000313" key="2">
    <source>
        <dbReference type="EMBL" id="KAG1311414.1"/>
    </source>
</evidence>
<gene>
    <name evidence="2" type="ORF">G6F64_003821</name>
</gene>
<dbReference type="InterPro" id="IPR036397">
    <property type="entry name" value="RNaseH_sf"/>
</dbReference>
<name>A0A9P7BUK9_RHIOR</name>
<dbReference type="Pfam" id="PF13358">
    <property type="entry name" value="DDE_3"/>
    <property type="match status" value="1"/>
</dbReference>
<protein>
    <recommendedName>
        <fullName evidence="1">Tc1-like transposase DDE domain-containing protein</fullName>
    </recommendedName>
</protein>
<dbReference type="GO" id="GO:0003676">
    <property type="term" value="F:nucleic acid binding"/>
    <property type="evidence" value="ECO:0007669"/>
    <property type="project" value="InterPro"/>
</dbReference>
<comment type="caution">
    <text evidence="2">The sequence shown here is derived from an EMBL/GenBank/DDBJ whole genome shotgun (WGS) entry which is preliminary data.</text>
</comment>
<dbReference type="AlphaFoldDB" id="A0A9P7BUK9"/>
<accession>A0A9P7BUK9</accession>
<proteinExistence type="predicted"/>
<sequence length="168" mass="19466">MDNAPIHTHSDIDELITLRGYRSIYLLTYSPELNPIEQFWSVVKNKVKRGTFSDDEDLKTRIADACNNVPIQHVKAFIQHSLIPAIRNRIMTTQRTDNEYFTKKHYIVHQQFPTNSEVMIKNVNRNSKLTEGTLLSRDVPTSHIKLISTDNVVNNHADQQQYHVQAII</sequence>
<dbReference type="PANTHER" id="PTHR46564:SF1">
    <property type="entry name" value="TRANSPOSASE"/>
    <property type="match status" value="1"/>
</dbReference>
<evidence type="ECO:0000259" key="1">
    <source>
        <dbReference type="Pfam" id="PF13358"/>
    </source>
</evidence>